<feature type="domain" description="B30.2/SPRY" evidence="3">
    <location>
        <begin position="226"/>
        <end position="418"/>
    </location>
</feature>
<dbReference type="Proteomes" id="UP001557470">
    <property type="component" value="Unassembled WGS sequence"/>
</dbReference>
<dbReference type="SMART" id="SM00449">
    <property type="entry name" value="SPRY"/>
    <property type="match status" value="1"/>
</dbReference>
<evidence type="ECO:0000256" key="2">
    <source>
        <dbReference type="SAM" id="MobiDB-lite"/>
    </source>
</evidence>
<dbReference type="InterPro" id="IPR006574">
    <property type="entry name" value="PRY"/>
</dbReference>
<reference evidence="4 5" key="1">
    <citation type="submission" date="2024-06" db="EMBL/GenBank/DDBJ databases">
        <authorList>
            <person name="Pan Q."/>
            <person name="Wen M."/>
            <person name="Jouanno E."/>
            <person name="Zahm M."/>
            <person name="Klopp C."/>
            <person name="Cabau C."/>
            <person name="Louis A."/>
            <person name="Berthelot C."/>
            <person name="Parey E."/>
            <person name="Roest Crollius H."/>
            <person name="Montfort J."/>
            <person name="Robinson-Rechavi M."/>
            <person name="Bouchez O."/>
            <person name="Lampietro C."/>
            <person name="Lopez Roques C."/>
            <person name="Donnadieu C."/>
            <person name="Postlethwait J."/>
            <person name="Bobe J."/>
            <person name="Verreycken H."/>
            <person name="Guiguen Y."/>
        </authorList>
    </citation>
    <scope>NUCLEOTIDE SEQUENCE [LARGE SCALE GENOMIC DNA]</scope>
    <source>
        <strain evidence="4">Up_M1</strain>
        <tissue evidence="4">Testis</tissue>
    </source>
</reference>
<dbReference type="SUPFAM" id="SSF49899">
    <property type="entry name" value="Concanavalin A-like lectins/glucanases"/>
    <property type="match status" value="1"/>
</dbReference>
<dbReference type="InterPro" id="IPR043136">
    <property type="entry name" value="B30.2/SPRY_sf"/>
</dbReference>
<dbReference type="InterPro" id="IPR050143">
    <property type="entry name" value="TRIM/RBCC"/>
</dbReference>
<keyword evidence="1" id="KW-0175">Coiled coil</keyword>
<protein>
    <recommendedName>
        <fullName evidence="3">B30.2/SPRY domain-containing protein</fullName>
    </recommendedName>
</protein>
<dbReference type="InterPro" id="IPR003877">
    <property type="entry name" value="SPRY_dom"/>
</dbReference>
<evidence type="ECO:0000313" key="5">
    <source>
        <dbReference type="Proteomes" id="UP001557470"/>
    </source>
</evidence>
<name>A0ABD0X760_UMBPY</name>
<dbReference type="CDD" id="cd13733">
    <property type="entry name" value="SPRY_PRY_C-I_1"/>
    <property type="match status" value="1"/>
</dbReference>
<evidence type="ECO:0000256" key="1">
    <source>
        <dbReference type="SAM" id="Coils"/>
    </source>
</evidence>
<feature type="compositionally biased region" description="Low complexity" evidence="2">
    <location>
        <begin position="45"/>
        <end position="61"/>
    </location>
</feature>
<sequence>MDIPMKSILKEKRINFENVEESATQSSTIGAVQWELPVDLQPHNSAPTQSKQKASSSTSRQKSLRDLRSLQDCVTFIKQWKEDVEVVCKQSNNKPRGNQQEPSREHCRKLILKWAEELKRVDISPWMKEKDLINLGVKKDDQDPSTRAEQRIMEWANELKSITERCGLMNDELNQMLKHLELNKKKLGMLLHFLEFITWSLLKEDSGMDAISQLWLATKQHTWKPETRKYIPNSVWDWICSASVDVNLDPMTNHPWLLLSDDRKKVQESHCTTEVAFSTQRYEGWPCVLGREALASGRHYWEVTLANNGYWRVGLTTATSKRHGHAPMTPAQGYWALWRCTRHFYACTEPETPLPLKILPHTLGIYLDFEEGQISFYNAETRVHIYTFTDNFKEKLYPLFAPLDGRTLITISSPKYASSKPAQNAASGSACRDSM</sequence>
<dbReference type="InterPro" id="IPR001870">
    <property type="entry name" value="B30.2/SPRY"/>
</dbReference>
<dbReference type="FunFam" id="2.60.120.920:FF:000004">
    <property type="entry name" value="Butyrophilin subfamily 1 member A1"/>
    <property type="match status" value="1"/>
</dbReference>
<accession>A0ABD0X760</accession>
<dbReference type="Pfam" id="PF13765">
    <property type="entry name" value="PRY"/>
    <property type="match status" value="1"/>
</dbReference>
<proteinExistence type="predicted"/>
<dbReference type="Gene3D" id="2.60.120.920">
    <property type="match status" value="1"/>
</dbReference>
<dbReference type="InterPro" id="IPR003879">
    <property type="entry name" value="Butyrophylin_SPRY"/>
</dbReference>
<feature type="region of interest" description="Disordered" evidence="2">
    <location>
        <begin position="41"/>
        <end position="63"/>
    </location>
</feature>
<dbReference type="PROSITE" id="PS50188">
    <property type="entry name" value="B302_SPRY"/>
    <property type="match status" value="1"/>
</dbReference>
<dbReference type="PANTHER" id="PTHR24103">
    <property type="entry name" value="E3 UBIQUITIN-PROTEIN LIGASE TRIM"/>
    <property type="match status" value="1"/>
</dbReference>
<dbReference type="SMART" id="SM00589">
    <property type="entry name" value="PRY"/>
    <property type="match status" value="1"/>
</dbReference>
<dbReference type="AlphaFoldDB" id="A0ABD0X760"/>
<dbReference type="InterPro" id="IPR013320">
    <property type="entry name" value="ConA-like_dom_sf"/>
</dbReference>
<dbReference type="EMBL" id="JAGEUA010000003">
    <property type="protein sequence ID" value="KAL0993817.1"/>
    <property type="molecule type" value="Genomic_DNA"/>
</dbReference>
<gene>
    <name evidence="4" type="ORF">UPYG_G00114320</name>
</gene>
<keyword evidence="5" id="KW-1185">Reference proteome</keyword>
<organism evidence="4 5">
    <name type="scientific">Umbra pygmaea</name>
    <name type="common">Eastern mudminnow</name>
    <dbReference type="NCBI Taxonomy" id="75934"/>
    <lineage>
        <taxon>Eukaryota</taxon>
        <taxon>Metazoa</taxon>
        <taxon>Chordata</taxon>
        <taxon>Craniata</taxon>
        <taxon>Vertebrata</taxon>
        <taxon>Euteleostomi</taxon>
        <taxon>Actinopterygii</taxon>
        <taxon>Neopterygii</taxon>
        <taxon>Teleostei</taxon>
        <taxon>Protacanthopterygii</taxon>
        <taxon>Esociformes</taxon>
        <taxon>Umbridae</taxon>
        <taxon>Umbra</taxon>
    </lineage>
</organism>
<feature type="coiled-coil region" evidence="1">
    <location>
        <begin position="145"/>
        <end position="190"/>
    </location>
</feature>
<dbReference type="Pfam" id="PF00622">
    <property type="entry name" value="SPRY"/>
    <property type="match status" value="1"/>
</dbReference>
<evidence type="ECO:0000259" key="3">
    <source>
        <dbReference type="PROSITE" id="PS50188"/>
    </source>
</evidence>
<comment type="caution">
    <text evidence="4">The sequence shown here is derived from an EMBL/GenBank/DDBJ whole genome shotgun (WGS) entry which is preliminary data.</text>
</comment>
<evidence type="ECO:0000313" key="4">
    <source>
        <dbReference type="EMBL" id="KAL0993817.1"/>
    </source>
</evidence>
<dbReference type="PRINTS" id="PR01407">
    <property type="entry name" value="BUTYPHLNCDUF"/>
</dbReference>